<keyword evidence="2" id="KW-0732">Signal</keyword>
<dbReference type="AlphaFoldDB" id="A0A482W889"/>
<feature type="signal peptide" evidence="2">
    <location>
        <begin position="1"/>
        <end position="21"/>
    </location>
</feature>
<dbReference type="STRING" id="1661398.A0A482W889"/>
<gene>
    <name evidence="3" type="ORF">BDFB_014566</name>
</gene>
<accession>A0A482W889</accession>
<sequence>MHSKTITTTAVVLATIYVVCATEEHHKRAPSGFTGVRGKKSIPDSAYSAGNSESDVTSELKAEDVISDVGAVNKRAPSGFMGMRGKKPYPVWEGTYPEEVYKRAPSGFMGMRGKKDMEFTNY</sequence>
<dbReference type="Proteomes" id="UP000292052">
    <property type="component" value="Unassembled WGS sequence"/>
</dbReference>
<organism evidence="3 4">
    <name type="scientific">Asbolus verrucosus</name>
    <name type="common">Desert ironclad beetle</name>
    <dbReference type="NCBI Taxonomy" id="1661398"/>
    <lineage>
        <taxon>Eukaryota</taxon>
        <taxon>Metazoa</taxon>
        <taxon>Ecdysozoa</taxon>
        <taxon>Arthropoda</taxon>
        <taxon>Hexapoda</taxon>
        <taxon>Insecta</taxon>
        <taxon>Pterygota</taxon>
        <taxon>Neoptera</taxon>
        <taxon>Endopterygota</taxon>
        <taxon>Coleoptera</taxon>
        <taxon>Polyphaga</taxon>
        <taxon>Cucujiformia</taxon>
        <taxon>Tenebrionidae</taxon>
        <taxon>Pimeliinae</taxon>
        <taxon>Asbolus</taxon>
    </lineage>
</organism>
<name>A0A482W889_ASBVE</name>
<proteinExistence type="predicted"/>
<comment type="caution">
    <text evidence="3">The sequence shown here is derived from an EMBL/GenBank/DDBJ whole genome shotgun (WGS) entry which is preliminary data.</text>
</comment>
<feature type="region of interest" description="Disordered" evidence="1">
    <location>
        <begin position="28"/>
        <end position="55"/>
    </location>
</feature>
<keyword evidence="4" id="KW-1185">Reference proteome</keyword>
<dbReference type="OrthoDB" id="5919137at2759"/>
<protein>
    <submittedName>
        <fullName evidence="3">Uncharacterized protein</fullName>
    </submittedName>
</protein>
<feature type="chain" id="PRO_5019717505" evidence="2">
    <location>
        <begin position="22"/>
        <end position="122"/>
    </location>
</feature>
<evidence type="ECO:0000256" key="2">
    <source>
        <dbReference type="SAM" id="SignalP"/>
    </source>
</evidence>
<evidence type="ECO:0000256" key="1">
    <source>
        <dbReference type="SAM" id="MobiDB-lite"/>
    </source>
</evidence>
<evidence type="ECO:0000313" key="3">
    <source>
        <dbReference type="EMBL" id="RZC41372.1"/>
    </source>
</evidence>
<feature type="non-terminal residue" evidence="3">
    <location>
        <position position="122"/>
    </location>
</feature>
<dbReference type="EMBL" id="QDEB01017773">
    <property type="protein sequence ID" value="RZC41372.1"/>
    <property type="molecule type" value="Genomic_DNA"/>
</dbReference>
<reference evidence="3 4" key="1">
    <citation type="submission" date="2017-03" db="EMBL/GenBank/DDBJ databases">
        <title>Genome of the blue death feigning beetle - Asbolus verrucosus.</title>
        <authorList>
            <person name="Rider S.D."/>
        </authorList>
    </citation>
    <scope>NUCLEOTIDE SEQUENCE [LARGE SCALE GENOMIC DNA]</scope>
    <source>
        <strain evidence="3">Butters</strain>
        <tissue evidence="3">Head and leg muscle</tissue>
    </source>
</reference>
<evidence type="ECO:0000313" key="4">
    <source>
        <dbReference type="Proteomes" id="UP000292052"/>
    </source>
</evidence>